<keyword evidence="2 5" id="KW-0238">DNA-binding</keyword>
<feature type="domain" description="HTH araC/xylS-type" evidence="4">
    <location>
        <begin position="199"/>
        <end position="304"/>
    </location>
</feature>
<name>A0A1M5L2R0_9BACT</name>
<evidence type="ECO:0000313" key="6">
    <source>
        <dbReference type="Proteomes" id="UP000184212"/>
    </source>
</evidence>
<dbReference type="OrthoDB" id="643086at2"/>
<evidence type="ECO:0000256" key="1">
    <source>
        <dbReference type="ARBA" id="ARBA00023015"/>
    </source>
</evidence>
<evidence type="ECO:0000256" key="2">
    <source>
        <dbReference type="ARBA" id="ARBA00023125"/>
    </source>
</evidence>
<organism evidence="5 6">
    <name type="scientific">Chryseolinea serpens</name>
    <dbReference type="NCBI Taxonomy" id="947013"/>
    <lineage>
        <taxon>Bacteria</taxon>
        <taxon>Pseudomonadati</taxon>
        <taxon>Bacteroidota</taxon>
        <taxon>Cytophagia</taxon>
        <taxon>Cytophagales</taxon>
        <taxon>Fulvivirgaceae</taxon>
        <taxon>Chryseolinea</taxon>
    </lineage>
</organism>
<dbReference type="PANTHER" id="PTHR43280">
    <property type="entry name" value="ARAC-FAMILY TRANSCRIPTIONAL REGULATOR"/>
    <property type="match status" value="1"/>
</dbReference>
<dbReference type="EMBL" id="FQWQ01000001">
    <property type="protein sequence ID" value="SHG59220.1"/>
    <property type="molecule type" value="Genomic_DNA"/>
</dbReference>
<dbReference type="Proteomes" id="UP000184212">
    <property type="component" value="Unassembled WGS sequence"/>
</dbReference>
<dbReference type="PRINTS" id="PR00032">
    <property type="entry name" value="HTHARAC"/>
</dbReference>
<gene>
    <name evidence="5" type="ORF">SAMN04488109_0977</name>
</gene>
<proteinExistence type="predicted"/>
<protein>
    <submittedName>
        <fullName evidence="5">AraC-type DNA-binding protein</fullName>
    </submittedName>
</protein>
<dbReference type="GO" id="GO:0003700">
    <property type="term" value="F:DNA-binding transcription factor activity"/>
    <property type="evidence" value="ECO:0007669"/>
    <property type="project" value="InterPro"/>
</dbReference>
<evidence type="ECO:0000259" key="4">
    <source>
        <dbReference type="PROSITE" id="PS01124"/>
    </source>
</evidence>
<dbReference type="RefSeq" id="WP_073131585.1">
    <property type="nucleotide sequence ID" value="NZ_FQWQ01000001.1"/>
</dbReference>
<evidence type="ECO:0000313" key="5">
    <source>
        <dbReference type="EMBL" id="SHG59220.1"/>
    </source>
</evidence>
<keyword evidence="1" id="KW-0805">Transcription regulation</keyword>
<keyword evidence="3" id="KW-0804">Transcription</keyword>
<dbReference type="PANTHER" id="PTHR43280:SF32">
    <property type="entry name" value="TRANSCRIPTIONAL REGULATORY PROTEIN"/>
    <property type="match status" value="1"/>
</dbReference>
<dbReference type="InterPro" id="IPR009057">
    <property type="entry name" value="Homeodomain-like_sf"/>
</dbReference>
<dbReference type="GO" id="GO:0043565">
    <property type="term" value="F:sequence-specific DNA binding"/>
    <property type="evidence" value="ECO:0007669"/>
    <property type="project" value="InterPro"/>
</dbReference>
<dbReference type="InterPro" id="IPR018060">
    <property type="entry name" value="HTH_AraC"/>
</dbReference>
<reference evidence="5 6" key="1">
    <citation type="submission" date="2016-11" db="EMBL/GenBank/DDBJ databases">
        <authorList>
            <person name="Jaros S."/>
            <person name="Januszkiewicz K."/>
            <person name="Wedrychowicz H."/>
        </authorList>
    </citation>
    <scope>NUCLEOTIDE SEQUENCE [LARGE SCALE GENOMIC DNA]</scope>
    <source>
        <strain evidence="5 6">DSM 24574</strain>
    </source>
</reference>
<keyword evidence="6" id="KW-1185">Reference proteome</keyword>
<evidence type="ECO:0000256" key="3">
    <source>
        <dbReference type="ARBA" id="ARBA00023163"/>
    </source>
</evidence>
<dbReference type="InterPro" id="IPR020449">
    <property type="entry name" value="Tscrpt_reg_AraC-type_HTH"/>
</dbReference>
<dbReference type="Pfam" id="PF12833">
    <property type="entry name" value="HTH_18"/>
    <property type="match status" value="1"/>
</dbReference>
<sequence>MPAKQLYRVKTISEFHRVRGLPKPEHPLISLVDYESIKHSVENNPINWVFDFYSIALKRNFNAKIKYGQQEYDFDEGVMFFMSPGQVFGVEVGKDLDTKRSGWILLIHPDFLWNTPLAKTIKQYEYFDYSVHEALFLSDKEEATMAGIVKNIQQEYHSNIDKFSQNIIIAQLEVLFTYAERFYQRQFITRKITNHKILNRLEEILTEYFNDEALINKGLPTVQYVAERLHVSPNYLSGLLKVLTGQSTQQHLHEKLIEKAKEKLSTTDLSVSEIAYALGFEHPQSFSKLFKTKTNLSPLEFRQSFN</sequence>
<accession>A0A1M5L2R0</accession>
<dbReference type="PROSITE" id="PS01124">
    <property type="entry name" value="HTH_ARAC_FAMILY_2"/>
    <property type="match status" value="1"/>
</dbReference>
<dbReference type="STRING" id="947013.SAMN04488109_0977"/>
<dbReference type="Gene3D" id="1.10.10.60">
    <property type="entry name" value="Homeodomain-like"/>
    <property type="match status" value="2"/>
</dbReference>
<dbReference type="AlphaFoldDB" id="A0A1M5L2R0"/>
<dbReference type="SMART" id="SM00342">
    <property type="entry name" value="HTH_ARAC"/>
    <property type="match status" value="1"/>
</dbReference>
<dbReference type="SUPFAM" id="SSF46689">
    <property type="entry name" value="Homeodomain-like"/>
    <property type="match status" value="1"/>
</dbReference>